<dbReference type="Gene3D" id="3.30.450.20">
    <property type="entry name" value="PAS domain"/>
    <property type="match status" value="3"/>
</dbReference>
<comment type="caution">
    <text evidence="23">The sequence shown here is derived from an EMBL/GenBank/DDBJ whole genome shotgun (WGS) entry which is preliminary data.</text>
</comment>
<dbReference type="CDD" id="cd00082">
    <property type="entry name" value="HisKA"/>
    <property type="match status" value="1"/>
</dbReference>
<keyword evidence="12" id="KW-0902">Two-component regulatory system</keyword>
<evidence type="ECO:0000256" key="9">
    <source>
        <dbReference type="ARBA" id="ARBA00022777"/>
    </source>
</evidence>
<evidence type="ECO:0000256" key="1">
    <source>
        <dbReference type="ARBA" id="ARBA00000085"/>
    </source>
</evidence>
<dbReference type="PROSITE" id="PS50109">
    <property type="entry name" value="HIS_KIN"/>
    <property type="match status" value="1"/>
</dbReference>
<evidence type="ECO:0000313" key="23">
    <source>
        <dbReference type="EMBL" id="MEN3070532.1"/>
    </source>
</evidence>
<feature type="domain" description="Histidine kinase" evidence="18">
    <location>
        <begin position="731"/>
        <end position="953"/>
    </location>
</feature>
<dbReference type="Proteomes" id="UP001410394">
    <property type="component" value="Unassembled WGS sequence"/>
</dbReference>
<evidence type="ECO:0000256" key="11">
    <source>
        <dbReference type="ARBA" id="ARBA00022989"/>
    </source>
</evidence>
<evidence type="ECO:0000256" key="15">
    <source>
        <dbReference type="PROSITE-ProRule" id="PRU00169"/>
    </source>
</evidence>
<dbReference type="InterPro" id="IPR036641">
    <property type="entry name" value="HPT_dom_sf"/>
</dbReference>
<dbReference type="SMART" id="SM00387">
    <property type="entry name" value="HATPase_c"/>
    <property type="match status" value="1"/>
</dbReference>
<evidence type="ECO:0000259" key="22">
    <source>
        <dbReference type="PROSITE" id="PS50894"/>
    </source>
</evidence>
<keyword evidence="11 17" id="KW-1133">Transmembrane helix</keyword>
<dbReference type="SMART" id="SM00091">
    <property type="entry name" value="PAS"/>
    <property type="match status" value="3"/>
</dbReference>
<keyword evidence="9" id="KW-0418">Kinase</keyword>
<keyword evidence="5" id="KW-0997">Cell inner membrane</keyword>
<dbReference type="RefSeq" id="WP_345921311.1">
    <property type="nucleotide sequence ID" value="NZ_JBDIVE010000015.1"/>
</dbReference>
<feature type="domain" description="PAC" evidence="21">
    <location>
        <begin position="536"/>
        <end position="588"/>
    </location>
</feature>
<dbReference type="Gene3D" id="3.30.565.10">
    <property type="entry name" value="Histidine kinase-like ATPase, C-terminal domain"/>
    <property type="match status" value="1"/>
</dbReference>
<dbReference type="Pfam" id="PF00512">
    <property type="entry name" value="HisKA"/>
    <property type="match status" value="1"/>
</dbReference>
<proteinExistence type="predicted"/>
<dbReference type="InterPro" id="IPR036097">
    <property type="entry name" value="HisK_dim/P_sf"/>
</dbReference>
<dbReference type="PANTHER" id="PTHR43047:SF64">
    <property type="entry name" value="HISTIDINE KINASE CONTAINING CHEY-HOMOLOGOUS RECEIVER DOMAIN AND PAS DOMAIN-RELATED"/>
    <property type="match status" value="1"/>
</dbReference>
<dbReference type="InterPro" id="IPR011006">
    <property type="entry name" value="CheY-like_superfamily"/>
</dbReference>
<accession>A0ABU9Z3H6</accession>
<dbReference type="InterPro" id="IPR035965">
    <property type="entry name" value="PAS-like_dom_sf"/>
</dbReference>
<reference evidence="23 24" key="1">
    <citation type="journal article" date="2018" name="Int. J. Syst. Evol. Microbiol.">
        <title>Uliginosibacterium sediminicola sp. nov., isolated from freshwater sediment.</title>
        <authorList>
            <person name="Hwang W.M."/>
            <person name="Kim S.M."/>
            <person name="Kang K."/>
            <person name="Ahn T.Y."/>
        </authorList>
    </citation>
    <scope>NUCLEOTIDE SEQUENCE [LARGE SCALE GENOMIC DNA]</scope>
    <source>
        <strain evidence="23 24">M1-21</strain>
    </source>
</reference>
<evidence type="ECO:0000256" key="8">
    <source>
        <dbReference type="ARBA" id="ARBA00022692"/>
    </source>
</evidence>
<dbReference type="PROSITE" id="PS50113">
    <property type="entry name" value="PAC"/>
    <property type="match status" value="2"/>
</dbReference>
<dbReference type="InterPro" id="IPR005467">
    <property type="entry name" value="His_kinase_dom"/>
</dbReference>
<evidence type="ECO:0000259" key="19">
    <source>
        <dbReference type="PROSITE" id="PS50110"/>
    </source>
</evidence>
<dbReference type="SUPFAM" id="SSF52172">
    <property type="entry name" value="CheY-like"/>
    <property type="match status" value="1"/>
</dbReference>
<feature type="domain" description="PAS" evidence="20">
    <location>
        <begin position="589"/>
        <end position="659"/>
    </location>
</feature>
<dbReference type="Gene3D" id="1.10.287.130">
    <property type="match status" value="1"/>
</dbReference>
<evidence type="ECO:0000256" key="14">
    <source>
        <dbReference type="PROSITE-ProRule" id="PRU00110"/>
    </source>
</evidence>
<evidence type="ECO:0000313" key="24">
    <source>
        <dbReference type="Proteomes" id="UP001410394"/>
    </source>
</evidence>
<dbReference type="NCBIfam" id="TIGR00229">
    <property type="entry name" value="sensory_box"/>
    <property type="match status" value="2"/>
</dbReference>
<comment type="subcellular location">
    <subcellularLocation>
        <location evidence="2">Cell inner membrane</location>
        <topology evidence="2">Multi-pass membrane protein</topology>
    </subcellularLocation>
</comment>
<keyword evidence="6 15" id="KW-0597">Phosphoprotein</keyword>
<evidence type="ECO:0000256" key="7">
    <source>
        <dbReference type="ARBA" id="ARBA00022679"/>
    </source>
</evidence>
<name>A0ABU9Z3H6_9RHOO</name>
<comment type="catalytic activity">
    <reaction evidence="1">
        <text>ATP + protein L-histidine = ADP + protein N-phospho-L-histidine.</text>
        <dbReference type="EC" id="2.7.13.3"/>
    </reaction>
</comment>
<keyword evidence="4" id="KW-1003">Cell membrane</keyword>
<dbReference type="SUPFAM" id="SSF55785">
    <property type="entry name" value="PYP-like sensor domain (PAS domain)"/>
    <property type="match status" value="3"/>
</dbReference>
<feature type="modified residue" description="Phosphohistidine" evidence="14">
    <location>
        <position position="1180"/>
    </location>
</feature>
<dbReference type="InterPro" id="IPR013655">
    <property type="entry name" value="PAS_fold_3"/>
</dbReference>
<dbReference type="SMART" id="SM00388">
    <property type="entry name" value="HisKA"/>
    <property type="match status" value="1"/>
</dbReference>
<feature type="modified residue" description="4-aspartylphosphate" evidence="15">
    <location>
        <position position="1037"/>
    </location>
</feature>
<evidence type="ECO:0000259" key="18">
    <source>
        <dbReference type="PROSITE" id="PS50109"/>
    </source>
</evidence>
<dbReference type="SMART" id="SM00448">
    <property type="entry name" value="REC"/>
    <property type="match status" value="1"/>
</dbReference>
<evidence type="ECO:0000256" key="16">
    <source>
        <dbReference type="SAM" id="Coils"/>
    </source>
</evidence>
<dbReference type="Pfam" id="PF00072">
    <property type="entry name" value="Response_reg"/>
    <property type="match status" value="1"/>
</dbReference>
<dbReference type="InterPro" id="IPR000700">
    <property type="entry name" value="PAS-assoc_C"/>
</dbReference>
<organism evidence="23 24">
    <name type="scientific">Uliginosibacterium sediminicola</name>
    <dbReference type="NCBI Taxonomy" id="2024550"/>
    <lineage>
        <taxon>Bacteria</taxon>
        <taxon>Pseudomonadati</taxon>
        <taxon>Pseudomonadota</taxon>
        <taxon>Betaproteobacteria</taxon>
        <taxon>Rhodocyclales</taxon>
        <taxon>Zoogloeaceae</taxon>
        <taxon>Uliginosibacterium</taxon>
    </lineage>
</organism>
<feature type="domain" description="HPt" evidence="22">
    <location>
        <begin position="1141"/>
        <end position="1240"/>
    </location>
</feature>
<keyword evidence="10" id="KW-0547">Nucleotide-binding</keyword>
<dbReference type="Pfam" id="PF13426">
    <property type="entry name" value="PAS_9"/>
    <property type="match status" value="1"/>
</dbReference>
<dbReference type="SUPFAM" id="SSF47226">
    <property type="entry name" value="Histidine-containing phosphotransfer domain, HPT domain"/>
    <property type="match status" value="1"/>
</dbReference>
<dbReference type="Gene3D" id="1.20.120.160">
    <property type="entry name" value="HPT domain"/>
    <property type="match status" value="1"/>
</dbReference>
<evidence type="ECO:0000256" key="2">
    <source>
        <dbReference type="ARBA" id="ARBA00004429"/>
    </source>
</evidence>
<evidence type="ECO:0000256" key="10">
    <source>
        <dbReference type="ARBA" id="ARBA00022840"/>
    </source>
</evidence>
<dbReference type="InterPro" id="IPR000014">
    <property type="entry name" value="PAS"/>
</dbReference>
<dbReference type="SUPFAM" id="SSF55874">
    <property type="entry name" value="ATPase domain of HSP90 chaperone/DNA topoisomerase II/histidine kinase"/>
    <property type="match status" value="1"/>
</dbReference>
<evidence type="ECO:0000256" key="5">
    <source>
        <dbReference type="ARBA" id="ARBA00022519"/>
    </source>
</evidence>
<dbReference type="InterPro" id="IPR003661">
    <property type="entry name" value="HisK_dim/P_dom"/>
</dbReference>
<feature type="transmembrane region" description="Helical" evidence="17">
    <location>
        <begin position="20"/>
        <end position="39"/>
    </location>
</feature>
<dbReference type="SUPFAM" id="SSF47384">
    <property type="entry name" value="Homodimeric domain of signal transducing histidine kinase"/>
    <property type="match status" value="1"/>
</dbReference>
<keyword evidence="8 17" id="KW-0812">Transmembrane</keyword>
<dbReference type="PROSITE" id="PS50894">
    <property type="entry name" value="HPT"/>
    <property type="match status" value="1"/>
</dbReference>
<evidence type="ECO:0000259" key="20">
    <source>
        <dbReference type="PROSITE" id="PS50112"/>
    </source>
</evidence>
<dbReference type="CDD" id="cd00130">
    <property type="entry name" value="PAS"/>
    <property type="match status" value="2"/>
</dbReference>
<evidence type="ECO:0000259" key="21">
    <source>
        <dbReference type="PROSITE" id="PS50113"/>
    </source>
</evidence>
<dbReference type="CDD" id="cd17546">
    <property type="entry name" value="REC_hyHK_CKI1_RcsC-like"/>
    <property type="match status" value="1"/>
</dbReference>
<dbReference type="InterPro" id="IPR003594">
    <property type="entry name" value="HATPase_dom"/>
</dbReference>
<dbReference type="CDD" id="cd16922">
    <property type="entry name" value="HATPase_EvgS-ArcB-TorS-like"/>
    <property type="match status" value="1"/>
</dbReference>
<feature type="domain" description="Response regulatory" evidence="19">
    <location>
        <begin position="986"/>
        <end position="1104"/>
    </location>
</feature>
<dbReference type="PRINTS" id="PR00344">
    <property type="entry name" value="BCTRLSENSOR"/>
</dbReference>
<evidence type="ECO:0000256" key="13">
    <source>
        <dbReference type="ARBA" id="ARBA00023136"/>
    </source>
</evidence>
<protein>
    <recommendedName>
        <fullName evidence="3">histidine kinase</fullName>
        <ecNumber evidence="3">2.7.13.3</ecNumber>
    </recommendedName>
</protein>
<evidence type="ECO:0000256" key="6">
    <source>
        <dbReference type="ARBA" id="ARBA00022553"/>
    </source>
</evidence>
<evidence type="ECO:0000256" key="17">
    <source>
        <dbReference type="SAM" id="Phobius"/>
    </source>
</evidence>
<dbReference type="Pfam" id="PF02518">
    <property type="entry name" value="HATPase_c"/>
    <property type="match status" value="1"/>
</dbReference>
<dbReference type="EC" id="2.7.13.3" evidence="3"/>
<dbReference type="InterPro" id="IPR036890">
    <property type="entry name" value="HATPase_C_sf"/>
</dbReference>
<dbReference type="PROSITE" id="PS50112">
    <property type="entry name" value="PAS"/>
    <property type="match status" value="2"/>
</dbReference>
<dbReference type="SMART" id="SM00086">
    <property type="entry name" value="PAC"/>
    <property type="match status" value="3"/>
</dbReference>
<dbReference type="InterPro" id="IPR004358">
    <property type="entry name" value="Sig_transdc_His_kin-like_C"/>
</dbReference>
<dbReference type="Pfam" id="PF08447">
    <property type="entry name" value="PAS_3"/>
    <property type="match status" value="1"/>
</dbReference>
<feature type="domain" description="PAC" evidence="21">
    <location>
        <begin position="661"/>
        <end position="713"/>
    </location>
</feature>
<sequence>MRKLISDTQHLFQHNKFVRQWCWLALIHGALGLILANSLQQKYQDILKRNEVQLSTLADVLTSSIENEATHIIHFLQALNAQQDTPRSIKLDALANALPAGIRDIAQISPEGVVIHSSRGELTGHPLGNPELLSTLRSAGADTAIVLSDNAGNGIPGIVLALAKLNSHGALLGASVARVESSYFDVLMTPLISAPDMRSVLGLENLQLLSIQPPVSLQLINQKLPPTSIYARHLATGHDRSIQYAPSAISGGLERIVALRSTRGAGLKFSQAFIVAVSRSRAEVLASWYADRRLLGGIWLASLLLAISALGYVQHNQVAARRAVHRSNEALALSNERLNTASSIAALGFWEYNISRDLLSWDHAMGRILGHASRSSMRAEEAMRLWLVPEHLARFRLALAQAAESIVPLDDIYSIVRPDGSQRRVRLIGQAREGSSESGPYLMGTAEDLTERLATAAALQEAQEQFRTAFNESAIGQVFVSLSGRYLKVNEALARFTGYSQQELERMGSEDITYPDDLLLHRQAAEALCSGKQSSCQIEKRYRHKNGEIIWGRVVVSAIRNAAGETLYIFGQVQDITAARKADDALRESESRFRSMVELSPVAYQTLDARGIILDVNPPLCAMLGFAREELLGRAFRELCDAESQTRFATALYTHARLDRLNAEYNLYHKAGHILTVVLDGRIQRDTGGTFMRLRCALHDISERKRNELALRQAMQQAEQASEAKSRFLANMSHEIRTPLTAIIGICTLLQTQTLSSHVAAQVGKLNTATQMLLAIINDILDFSRIDADQLRLDSAPFSIRDMLHSLLAILETSLEQSKTLDISLDCAAELPAYVLGDRLRLQQVILNLAGNAIKFTPQGAVKIAARLSALVDGEADIAFSVQDTGIGIAGEQLEQIFAEFTQADSSITRRFGGTGLGLSISQRLVHLMGGQIKVSSQPGSGSNFAFSLRFPVCAPPPDAHASDDVASQDADPESLPWDAALQDFRLLLVDDSEISREVLAALLQSAGATLSQAACGEDAIAWLSTANALPDAILMDLQMPGMDGYAVCQAIHQLPHCRSLPVIALSAHMQPQDIDACLRAGMVAHIGKPLDMPSLVSCLHAIRAPARAKVLKDKAGDAQPPLPVVEGFELDNTLRRLGHSKPLFARAARKLRPAFEAWPAHLQEELRNAGVPAAGNALHALKGTAAMLGALHLAHQASTLQKHLLAHAELPAEQLLELDKQLQHAFEILEMTADSLESTSDQQADKIS</sequence>
<dbReference type="PANTHER" id="PTHR43047">
    <property type="entry name" value="TWO-COMPONENT HISTIDINE PROTEIN KINASE"/>
    <property type="match status" value="1"/>
</dbReference>
<dbReference type="Gene3D" id="3.40.50.2300">
    <property type="match status" value="1"/>
</dbReference>
<keyword evidence="10" id="KW-0067">ATP-binding</keyword>
<dbReference type="InterPro" id="IPR001789">
    <property type="entry name" value="Sig_transdc_resp-reg_receiver"/>
</dbReference>
<gene>
    <name evidence="23" type="ORF">ABDB84_18760</name>
</gene>
<evidence type="ECO:0000256" key="3">
    <source>
        <dbReference type="ARBA" id="ARBA00012438"/>
    </source>
</evidence>
<dbReference type="InterPro" id="IPR008207">
    <property type="entry name" value="Sig_transdc_His_kin_Hpt_dom"/>
</dbReference>
<keyword evidence="7" id="KW-0808">Transferase</keyword>
<evidence type="ECO:0000256" key="4">
    <source>
        <dbReference type="ARBA" id="ARBA00022475"/>
    </source>
</evidence>
<evidence type="ECO:0000256" key="12">
    <source>
        <dbReference type="ARBA" id="ARBA00023012"/>
    </source>
</evidence>
<feature type="coiled-coil region" evidence="16">
    <location>
        <begin position="704"/>
        <end position="731"/>
    </location>
</feature>
<feature type="domain" description="PAS" evidence="20">
    <location>
        <begin position="462"/>
        <end position="517"/>
    </location>
</feature>
<dbReference type="PROSITE" id="PS50110">
    <property type="entry name" value="RESPONSE_REGULATORY"/>
    <property type="match status" value="1"/>
</dbReference>
<dbReference type="InterPro" id="IPR001610">
    <property type="entry name" value="PAC"/>
</dbReference>
<dbReference type="EMBL" id="JBDIVE010000015">
    <property type="protein sequence ID" value="MEN3070532.1"/>
    <property type="molecule type" value="Genomic_DNA"/>
</dbReference>
<keyword evidence="24" id="KW-1185">Reference proteome</keyword>
<keyword evidence="16" id="KW-0175">Coiled coil</keyword>
<keyword evidence="13 17" id="KW-0472">Membrane</keyword>